<dbReference type="AlphaFoldDB" id="A0AAV0X5K3"/>
<keyword evidence="2" id="KW-1185">Reference proteome</keyword>
<evidence type="ECO:0000313" key="1">
    <source>
        <dbReference type="EMBL" id="CAI6363011.1"/>
    </source>
</evidence>
<reference evidence="1 2" key="1">
    <citation type="submission" date="2023-01" db="EMBL/GenBank/DDBJ databases">
        <authorList>
            <person name="Whitehead M."/>
        </authorList>
    </citation>
    <scope>NUCLEOTIDE SEQUENCE [LARGE SCALE GENOMIC DNA]</scope>
</reference>
<sequence>MLRTFWEASLQHLTIAQKLSRINDRHLKAVRDLPDEIAKCRLRLGNVIGQNAQAIRSELRASEFNKWKQLCQRGIGVLWYDKCTLTNAWVSNKGGLSGSEWTNAIKASINSMSNRGTGGRSVGGSRHCRNEVCNENNIVESLPHIRGSCPKTELLRNAAHHRVRSAIADLFRSKNFEVYEEVHCETTNDGITQNRRADIIVLDRIKKPRTHFRPNNSLGNK</sequence>
<name>A0AAV0X5K3_9HEMI</name>
<organism evidence="1 2">
    <name type="scientific">Macrosiphum euphorbiae</name>
    <name type="common">potato aphid</name>
    <dbReference type="NCBI Taxonomy" id="13131"/>
    <lineage>
        <taxon>Eukaryota</taxon>
        <taxon>Metazoa</taxon>
        <taxon>Ecdysozoa</taxon>
        <taxon>Arthropoda</taxon>
        <taxon>Hexapoda</taxon>
        <taxon>Insecta</taxon>
        <taxon>Pterygota</taxon>
        <taxon>Neoptera</taxon>
        <taxon>Paraneoptera</taxon>
        <taxon>Hemiptera</taxon>
        <taxon>Sternorrhyncha</taxon>
        <taxon>Aphidomorpha</taxon>
        <taxon>Aphidoidea</taxon>
        <taxon>Aphididae</taxon>
        <taxon>Macrosiphini</taxon>
        <taxon>Macrosiphum</taxon>
    </lineage>
</organism>
<proteinExistence type="predicted"/>
<accession>A0AAV0X5K3</accession>
<protein>
    <submittedName>
        <fullName evidence="1">Uncharacterized protein</fullName>
    </submittedName>
</protein>
<evidence type="ECO:0000313" key="2">
    <source>
        <dbReference type="Proteomes" id="UP001160148"/>
    </source>
</evidence>
<dbReference type="Proteomes" id="UP001160148">
    <property type="component" value="Unassembled WGS sequence"/>
</dbReference>
<gene>
    <name evidence="1" type="ORF">MEUPH1_LOCUS18021</name>
</gene>
<comment type="caution">
    <text evidence="1">The sequence shown here is derived from an EMBL/GenBank/DDBJ whole genome shotgun (WGS) entry which is preliminary data.</text>
</comment>
<dbReference type="EMBL" id="CARXXK010000003">
    <property type="protein sequence ID" value="CAI6363011.1"/>
    <property type="molecule type" value="Genomic_DNA"/>
</dbReference>